<accession>A0A2V0P118</accession>
<feature type="transmembrane region" description="Helical" evidence="2">
    <location>
        <begin position="28"/>
        <end position="47"/>
    </location>
</feature>
<name>A0A2V0P118_9CHLO</name>
<organism evidence="3 4">
    <name type="scientific">Raphidocelis subcapitata</name>
    <dbReference type="NCBI Taxonomy" id="307507"/>
    <lineage>
        <taxon>Eukaryota</taxon>
        <taxon>Viridiplantae</taxon>
        <taxon>Chlorophyta</taxon>
        <taxon>core chlorophytes</taxon>
        <taxon>Chlorophyceae</taxon>
        <taxon>CS clade</taxon>
        <taxon>Sphaeropleales</taxon>
        <taxon>Selenastraceae</taxon>
        <taxon>Raphidocelis</taxon>
    </lineage>
</organism>
<keyword evidence="2" id="KW-1133">Transmembrane helix</keyword>
<feature type="region of interest" description="Disordered" evidence="1">
    <location>
        <begin position="50"/>
        <end position="80"/>
    </location>
</feature>
<keyword evidence="4" id="KW-1185">Reference proteome</keyword>
<feature type="compositionally biased region" description="Pro residues" evidence="1">
    <location>
        <begin position="520"/>
        <end position="529"/>
    </location>
</feature>
<dbReference type="AlphaFoldDB" id="A0A2V0P118"/>
<dbReference type="InParanoid" id="A0A2V0P118"/>
<keyword evidence="2" id="KW-0812">Transmembrane</keyword>
<feature type="compositionally biased region" description="Gly residues" evidence="1">
    <location>
        <begin position="500"/>
        <end position="517"/>
    </location>
</feature>
<feature type="compositionally biased region" description="Low complexity" evidence="1">
    <location>
        <begin position="301"/>
        <end position="319"/>
    </location>
</feature>
<reference evidence="3 4" key="1">
    <citation type="journal article" date="2018" name="Sci. Rep.">
        <title>Raphidocelis subcapitata (=Pseudokirchneriella subcapitata) provides an insight into genome evolution and environmental adaptations in the Sphaeropleales.</title>
        <authorList>
            <person name="Suzuki S."/>
            <person name="Yamaguchi H."/>
            <person name="Nakajima N."/>
            <person name="Kawachi M."/>
        </authorList>
    </citation>
    <scope>NUCLEOTIDE SEQUENCE [LARGE SCALE GENOMIC DNA]</scope>
    <source>
        <strain evidence="3 4">NIES-35</strain>
    </source>
</reference>
<feature type="region of interest" description="Disordered" evidence="1">
    <location>
        <begin position="484"/>
        <end position="529"/>
    </location>
</feature>
<protein>
    <submittedName>
        <fullName evidence="3">Uncharacterized protein</fullName>
    </submittedName>
</protein>
<evidence type="ECO:0000313" key="4">
    <source>
        <dbReference type="Proteomes" id="UP000247498"/>
    </source>
</evidence>
<comment type="caution">
    <text evidence="3">The sequence shown here is derived from an EMBL/GenBank/DDBJ whole genome shotgun (WGS) entry which is preliminary data.</text>
</comment>
<evidence type="ECO:0000256" key="2">
    <source>
        <dbReference type="SAM" id="Phobius"/>
    </source>
</evidence>
<gene>
    <name evidence="3" type="ORF">Rsub_04283</name>
</gene>
<feature type="region of interest" description="Disordered" evidence="1">
    <location>
        <begin position="135"/>
        <end position="172"/>
    </location>
</feature>
<dbReference type="EMBL" id="BDRX01000025">
    <property type="protein sequence ID" value="GBF91543.1"/>
    <property type="molecule type" value="Genomic_DNA"/>
</dbReference>
<evidence type="ECO:0000256" key="1">
    <source>
        <dbReference type="SAM" id="MobiDB-lite"/>
    </source>
</evidence>
<feature type="region of interest" description="Disordered" evidence="1">
    <location>
        <begin position="357"/>
        <end position="390"/>
    </location>
</feature>
<feature type="region of interest" description="Disordered" evidence="1">
    <location>
        <begin position="301"/>
        <end position="335"/>
    </location>
</feature>
<evidence type="ECO:0000313" key="3">
    <source>
        <dbReference type="EMBL" id="GBF91543.1"/>
    </source>
</evidence>
<sequence length="529" mass="52155">MAPADRVAAALARVREALAGLDSRDQGVVTVGAVVGGAAVAAAMALLGRRRRGRGETPRRRGGGGGGGGRSRPLIRPGRERASRDALLDELEAMEGHALVASLQAQRDALLAKQVQERARLRDGEVFQELASLSRELLTPPAGQPTPNPAGARPSRRGSSSPSARSEAARAEAALSALTGPVHGLDDDGATVHRRYPCGGERPVFLKRRIPPPVNDPDDSGDGGGRAAEDGAPAGDKHAEFAEPLFAFHGSSQWLVSMDAVHWMDCEAYCRGGPQWGFDPATAVLLLRLELASLRAAEATAAAGRSGSGSGSRWRAAVGSGSGSGGGSARPPRGEAIESPFAAASAAIDDAGASNSASNAGVISYDQPRPPAPGLRTPTASPAAPRGGAASPSAALLAVGMLAAAPLAGGGGGSAGASPRGAPVGTAAGGAVGLSPRWPPYATGERRSPRWRAGAAAARDTSGSGRGSLAAAAAATTAVLQGSTLGGGGHQAAILPAGSGPTGHRGGGGPGGAGLGEGSPPSPRGTPAG</sequence>
<feature type="compositionally biased region" description="Low complexity" evidence="1">
    <location>
        <begin position="150"/>
        <end position="172"/>
    </location>
</feature>
<proteinExistence type="predicted"/>
<feature type="region of interest" description="Disordered" evidence="1">
    <location>
        <begin position="203"/>
        <end position="235"/>
    </location>
</feature>
<feature type="region of interest" description="Disordered" evidence="1">
    <location>
        <begin position="428"/>
        <end position="465"/>
    </location>
</feature>
<feature type="compositionally biased region" description="Low complexity" evidence="1">
    <location>
        <begin position="375"/>
        <end position="390"/>
    </location>
</feature>
<keyword evidence="2" id="KW-0472">Membrane</keyword>
<dbReference type="Proteomes" id="UP000247498">
    <property type="component" value="Unassembled WGS sequence"/>
</dbReference>